<feature type="domain" description="YdbS-like PH" evidence="2">
    <location>
        <begin position="407"/>
        <end position="484"/>
    </location>
</feature>
<organism evidence="3 4">
    <name type="scientific">Neobacillus sedimentimangrovi</name>
    <dbReference type="NCBI Taxonomy" id="2699460"/>
    <lineage>
        <taxon>Bacteria</taxon>
        <taxon>Bacillati</taxon>
        <taxon>Bacillota</taxon>
        <taxon>Bacilli</taxon>
        <taxon>Bacillales</taxon>
        <taxon>Bacillaceae</taxon>
        <taxon>Neobacillus</taxon>
    </lineage>
</organism>
<comment type="caution">
    <text evidence="3">The sequence shown here is derived from an EMBL/GenBank/DDBJ whole genome shotgun (WGS) entry which is preliminary data.</text>
</comment>
<accession>A0ABS8QJV5</accession>
<keyword evidence="1" id="KW-0812">Transmembrane</keyword>
<evidence type="ECO:0000256" key="1">
    <source>
        <dbReference type="SAM" id="Phobius"/>
    </source>
</evidence>
<reference evidence="3 4" key="1">
    <citation type="journal article" date="2023" name="Antonie Van Leeuwenhoek">
        <title>Unveiling the genomic potential of a novel thermostable glycoside hydrolases producing Neobacillus sedimentimangrovi UE25.</title>
        <authorList>
            <person name="Ejaz U."/>
            <person name="Saleem F."/>
            <person name="Rashid R."/>
            <person name="Hasan K.A."/>
            <person name="Syed M.N."/>
            <person name="Sohail M."/>
        </authorList>
    </citation>
    <scope>NUCLEOTIDE SEQUENCE [LARGE SCALE GENOMIC DNA]</scope>
    <source>
        <strain evidence="3 4">UE25</strain>
    </source>
</reference>
<feature type="domain" description="YdbS-like PH" evidence="2">
    <location>
        <begin position="63"/>
        <end position="142"/>
    </location>
</feature>
<feature type="transmembrane region" description="Helical" evidence="1">
    <location>
        <begin position="179"/>
        <end position="203"/>
    </location>
</feature>
<dbReference type="RefSeq" id="WP_038538691.1">
    <property type="nucleotide sequence ID" value="NZ_JAJODE010000032.1"/>
</dbReference>
<dbReference type="InterPro" id="IPR014529">
    <property type="entry name" value="UCP026631"/>
</dbReference>
<feature type="transmembrane region" description="Helical" evidence="1">
    <location>
        <begin position="43"/>
        <end position="61"/>
    </location>
</feature>
<dbReference type="PIRSF" id="PIRSF026631">
    <property type="entry name" value="UCP026631"/>
    <property type="match status" value="1"/>
</dbReference>
<dbReference type="InterPro" id="IPR005182">
    <property type="entry name" value="YdbS-like_PH"/>
</dbReference>
<dbReference type="PANTHER" id="PTHR34473:SF2">
    <property type="entry name" value="UPF0699 TRANSMEMBRANE PROTEIN YDBT"/>
    <property type="match status" value="1"/>
</dbReference>
<dbReference type="Pfam" id="PF03703">
    <property type="entry name" value="bPH_2"/>
    <property type="match status" value="3"/>
</dbReference>
<dbReference type="PANTHER" id="PTHR34473">
    <property type="entry name" value="UPF0699 TRANSMEMBRANE PROTEIN YDBS"/>
    <property type="match status" value="1"/>
</dbReference>
<feature type="transmembrane region" description="Helical" evidence="1">
    <location>
        <begin position="354"/>
        <end position="373"/>
    </location>
</feature>
<sequence length="494" mass="57899">MRTKRFHPLLMVFEVWQLLKNTFFLVIFLFIMKANSHSLYIKYGRIIFIIFLGLALLYIVLKWMTHTYALDDRSFHLYQGVFSKTERTIPFSKIQNVTRHTTLFHRLFQVTSISFETGMNGEDAAVKFDVVSQTEANQMEEHMARALRGAVPDAEIIERMEEDSDSSRIIHFKPTKRDVLRASFTSFSFFVIIPILTSFYFKIDEIFHVNKEAEGIFYNIISSWWLLTIMVIVFIIISVTFGMAWTFFKYGKYEISSDQDRIYIAKGIIEETAFSIAKDRVQAVDIDQSFMKRWLGLAEVKLTSAGGLDIGEEKSEVNSLYPFLPKERAYEMIAEILPAYKITPQMQRLPKKSLWVRLLRPYWIWGIVTIVLYYFKPEVWGVEQAWWLVSAILLFINIALRWINFSNTQYVLHDGFIQLKTGSLTTSLFVTKRDKVIEIEITRNIFQKWLGLASIEMVNRSKPVKHSGIKDVPVEFADAFYQWYLGRKMDITIE</sequence>
<evidence type="ECO:0000259" key="2">
    <source>
        <dbReference type="Pfam" id="PF03703"/>
    </source>
</evidence>
<feature type="domain" description="YdbS-like PH" evidence="2">
    <location>
        <begin position="253"/>
        <end position="333"/>
    </location>
</feature>
<feature type="transmembrane region" description="Helical" evidence="1">
    <location>
        <begin position="223"/>
        <end position="248"/>
    </location>
</feature>
<evidence type="ECO:0000313" key="4">
    <source>
        <dbReference type="Proteomes" id="UP001162836"/>
    </source>
</evidence>
<dbReference type="Proteomes" id="UP001162836">
    <property type="component" value="Unassembled WGS sequence"/>
</dbReference>
<keyword evidence="1" id="KW-1133">Transmembrane helix</keyword>
<protein>
    <submittedName>
        <fullName evidence="3">PH domain-containing protein</fullName>
    </submittedName>
</protein>
<evidence type="ECO:0000313" key="3">
    <source>
        <dbReference type="EMBL" id="MCD4839488.1"/>
    </source>
</evidence>
<feature type="transmembrane region" description="Helical" evidence="1">
    <location>
        <begin position="12"/>
        <end position="31"/>
    </location>
</feature>
<keyword evidence="4" id="KW-1185">Reference proteome</keyword>
<proteinExistence type="predicted"/>
<dbReference type="EMBL" id="JAJODE010000032">
    <property type="protein sequence ID" value="MCD4839488.1"/>
    <property type="molecule type" value="Genomic_DNA"/>
</dbReference>
<name>A0ABS8QJV5_9BACI</name>
<gene>
    <name evidence="3" type="ORF">LRS37_11465</name>
</gene>
<feature type="transmembrane region" description="Helical" evidence="1">
    <location>
        <begin position="385"/>
        <end position="403"/>
    </location>
</feature>
<keyword evidence="1" id="KW-0472">Membrane</keyword>